<keyword evidence="11" id="KW-0675">Receptor</keyword>
<dbReference type="InterPro" id="IPR017916">
    <property type="entry name" value="SB_dom"/>
</dbReference>
<dbReference type="GO" id="GO:0043130">
    <property type="term" value="F:ubiquitin binding"/>
    <property type="evidence" value="ECO:0007669"/>
    <property type="project" value="TreeGrafter"/>
</dbReference>
<dbReference type="SUPFAM" id="SSF140111">
    <property type="entry name" value="Endosomal sorting complex assembly domain"/>
    <property type="match status" value="1"/>
</dbReference>
<dbReference type="Gene3D" id="3.10.110.10">
    <property type="entry name" value="Ubiquitin Conjugating Enzyme"/>
    <property type="match status" value="1"/>
</dbReference>
<keyword evidence="4" id="KW-0967">Endosome</keyword>
<evidence type="ECO:0000256" key="8">
    <source>
        <dbReference type="SAM" id="MobiDB-lite"/>
    </source>
</evidence>
<dbReference type="AlphaFoldDB" id="A0A6C1E573"/>
<dbReference type="GO" id="GO:0006886">
    <property type="term" value="P:intracellular protein transport"/>
    <property type="evidence" value="ECO:0007669"/>
    <property type="project" value="UniProtKB-ARBA"/>
</dbReference>
<evidence type="ECO:0000259" key="10">
    <source>
        <dbReference type="PROSITE" id="PS51322"/>
    </source>
</evidence>
<dbReference type="InterPro" id="IPR037202">
    <property type="entry name" value="ESCRT_assembly_dom"/>
</dbReference>
<gene>
    <name evidence="11" type="primary">STP22</name>
    <name evidence="11" type="ORF">GRS66_006369</name>
</gene>
<evidence type="ECO:0000256" key="3">
    <source>
        <dbReference type="ARBA" id="ARBA00022448"/>
    </source>
</evidence>
<organism evidence="11 12">
    <name type="scientific">Saccharomyces pastorianus</name>
    <name type="common">Lager yeast</name>
    <name type="synonym">Saccharomyces cerevisiae x Saccharomyces eubayanus</name>
    <dbReference type="NCBI Taxonomy" id="27292"/>
    <lineage>
        <taxon>Eukaryota</taxon>
        <taxon>Fungi</taxon>
        <taxon>Dikarya</taxon>
        <taxon>Ascomycota</taxon>
        <taxon>Saccharomycotina</taxon>
        <taxon>Saccharomycetes</taxon>
        <taxon>Saccharomycetales</taxon>
        <taxon>Saccharomycetaceae</taxon>
        <taxon>Saccharomyces</taxon>
    </lineage>
</organism>
<dbReference type="Pfam" id="PF05743">
    <property type="entry name" value="UEV"/>
    <property type="match status" value="1"/>
</dbReference>
<proteinExistence type="inferred from homology"/>
<feature type="region of interest" description="Disordered" evidence="8">
    <location>
        <begin position="108"/>
        <end position="165"/>
    </location>
</feature>
<evidence type="ECO:0000256" key="5">
    <source>
        <dbReference type="ARBA" id="ARBA00022927"/>
    </source>
</evidence>
<evidence type="ECO:0000313" key="12">
    <source>
        <dbReference type="Proteomes" id="UP000501346"/>
    </source>
</evidence>
<evidence type="ECO:0000256" key="6">
    <source>
        <dbReference type="ARBA" id="ARBA00023054"/>
    </source>
</evidence>
<keyword evidence="6" id="KW-0175">Coiled coil</keyword>
<dbReference type="InterPro" id="IPR008883">
    <property type="entry name" value="UEV_N"/>
</dbReference>
<dbReference type="InterPro" id="IPR052070">
    <property type="entry name" value="ESCRT-I_UEV_domain"/>
</dbReference>
<dbReference type="GO" id="GO:0072666">
    <property type="term" value="P:establishment of protein localization to vacuole"/>
    <property type="evidence" value="ECO:0007669"/>
    <property type="project" value="UniProtKB-ARBA"/>
</dbReference>
<evidence type="ECO:0000256" key="2">
    <source>
        <dbReference type="ARBA" id="ARBA00009594"/>
    </source>
</evidence>
<dbReference type="EMBL" id="CP049000">
    <property type="protein sequence ID" value="QID83887.1"/>
    <property type="molecule type" value="Genomic_DNA"/>
</dbReference>
<comment type="subcellular location">
    <subcellularLocation>
        <location evidence="1">Endosome</location>
    </subcellularLocation>
</comment>
<dbReference type="Proteomes" id="UP000501346">
    <property type="component" value="Chromosome SeIII-ScIII"/>
</dbReference>
<sequence length="338" mass="37937">MSASGKISVPEGVVNWLFKVIQPIYDDGRRTFHDSLALLDKFHRLRPRTRVFTHSDGSPQLLLSIYGTVGDSLPLIMWIPSLYPVKPPFISIDLETFDVSAISSSLPVQASGAQPTAKARRNALSTKTHSAPPTTEAKFPHVQPPLQPPPPPQPPSSAVDLMDMDNTDLSPTNHHEMLQNLQSVLNELYREDVHYVADKILTRQTIMQDSVARFHEMVAVDKTRLQAVEQTIEQTMHTLNAQIEVLTAERATVQEFSSTSPFDDEDVDTIAVAQTDGLNQLYQLVAKDYALTDTIECLSRMLHRGSVPLDTFVRQSRELARQQFLVRWHIQRITSPLA</sequence>
<dbReference type="OrthoDB" id="306304at2759"/>
<dbReference type="GO" id="GO:0043162">
    <property type="term" value="P:ubiquitin-dependent protein catabolic process via the multivesicular body sorting pathway"/>
    <property type="evidence" value="ECO:0007669"/>
    <property type="project" value="UniProtKB-ARBA"/>
</dbReference>
<keyword evidence="5 7" id="KW-0653">Protein transport</keyword>
<feature type="compositionally biased region" description="Pro residues" evidence="8">
    <location>
        <begin position="142"/>
        <end position="155"/>
    </location>
</feature>
<keyword evidence="12" id="KW-1185">Reference proteome</keyword>
<dbReference type="SUPFAM" id="SSF54495">
    <property type="entry name" value="UBC-like"/>
    <property type="match status" value="1"/>
</dbReference>
<protein>
    <submittedName>
        <fullName evidence="11">Suppressor protein stp22 of temperature-sensitive alpha-factor receptor and arginine permease</fullName>
    </submittedName>
</protein>
<feature type="compositionally biased region" description="Polar residues" evidence="8">
    <location>
        <begin position="123"/>
        <end position="133"/>
    </location>
</feature>
<evidence type="ECO:0000313" key="11">
    <source>
        <dbReference type="EMBL" id="QID83887.1"/>
    </source>
</evidence>
<feature type="domain" description="SB" evidence="9">
    <location>
        <begin position="275"/>
        <end position="338"/>
    </location>
</feature>
<reference evidence="11 12" key="1">
    <citation type="journal article" date="2019" name="BMC Genomics">
        <title>Chromosome level assembly and comparative genome analysis confirm lager-brewing yeasts originated from a single hybridization.</title>
        <authorList>
            <person name="Salazar A.N."/>
            <person name="Gorter de Vries A.R."/>
            <person name="van den Broek M."/>
            <person name="Brouwers N."/>
            <person name="de la Torre Cortes P."/>
            <person name="Kuijpers N.G.A."/>
            <person name="Daran J.G."/>
            <person name="Abeel T."/>
        </authorList>
    </citation>
    <scope>NUCLEOTIDE SEQUENCE [LARGE SCALE GENOMIC DNA]</scope>
    <source>
        <strain evidence="11 12">CBS 1483</strain>
    </source>
</reference>
<feature type="domain" description="UEV" evidence="10">
    <location>
        <begin position="12"/>
        <end position="157"/>
    </location>
</feature>
<dbReference type="InterPro" id="IPR016135">
    <property type="entry name" value="UBQ-conjugating_enzyme/RWD"/>
</dbReference>
<evidence type="ECO:0000259" key="9">
    <source>
        <dbReference type="PROSITE" id="PS51312"/>
    </source>
</evidence>
<evidence type="ECO:0000256" key="7">
    <source>
        <dbReference type="PROSITE-ProRule" id="PRU00644"/>
    </source>
</evidence>
<comment type="similarity">
    <text evidence="2">Belongs to the ubiquitin-conjugating enzyme family. UEV subfamily.</text>
</comment>
<evidence type="ECO:0000256" key="4">
    <source>
        <dbReference type="ARBA" id="ARBA00022753"/>
    </source>
</evidence>
<dbReference type="PANTHER" id="PTHR23306:SF3">
    <property type="entry name" value="TUMOR SUPPRESSOR PROTEIN 101"/>
    <property type="match status" value="1"/>
</dbReference>
<evidence type="ECO:0000256" key="1">
    <source>
        <dbReference type="ARBA" id="ARBA00004177"/>
    </source>
</evidence>
<keyword evidence="3 7" id="KW-0813">Transport</keyword>
<dbReference type="GO" id="GO:0000813">
    <property type="term" value="C:ESCRT I complex"/>
    <property type="evidence" value="ECO:0007669"/>
    <property type="project" value="TreeGrafter"/>
</dbReference>
<dbReference type="PROSITE" id="PS51312">
    <property type="entry name" value="SB"/>
    <property type="match status" value="1"/>
</dbReference>
<name>A0A6C1E573_SACPS</name>
<dbReference type="PROSITE" id="PS51322">
    <property type="entry name" value="UEV"/>
    <property type="match status" value="1"/>
</dbReference>
<dbReference type="Gene3D" id="6.10.140.820">
    <property type="match status" value="1"/>
</dbReference>
<dbReference type="CDD" id="cd11685">
    <property type="entry name" value="UEV_TSG101-like"/>
    <property type="match status" value="1"/>
</dbReference>
<dbReference type="PANTHER" id="PTHR23306">
    <property type="entry name" value="TUMOR SUSCEPTIBILITY GENE 101 PROTEIN-RELATED"/>
    <property type="match status" value="1"/>
</dbReference>
<dbReference type="Pfam" id="PF09454">
    <property type="entry name" value="Vps23_core"/>
    <property type="match status" value="1"/>
</dbReference>
<accession>A0A6C1E573</accession>